<evidence type="ECO:0000256" key="6">
    <source>
        <dbReference type="ARBA" id="ARBA00022840"/>
    </source>
</evidence>
<feature type="binding site" evidence="11">
    <location>
        <position position="301"/>
    </location>
    <ligand>
        <name>L-glutamine</name>
        <dbReference type="ChEBI" id="CHEBI:58359"/>
    </ligand>
</feature>
<evidence type="ECO:0000256" key="8">
    <source>
        <dbReference type="ARBA" id="ARBA00022975"/>
    </source>
</evidence>
<feature type="binding site" evidence="11">
    <location>
        <position position="339"/>
    </location>
    <ligand>
        <name>L-glutamine</name>
        <dbReference type="ChEBI" id="CHEBI:58359"/>
    </ligand>
</feature>
<evidence type="ECO:0000313" key="14">
    <source>
        <dbReference type="Proteomes" id="UP000595224"/>
    </source>
</evidence>
<comment type="subunit">
    <text evidence="11">Composed of two chains; the small (or glutamine) chain promotes the hydrolysis of glutamine to ammonia, which is used by the large (or ammonia) chain to synthesize carbamoyl phosphate. Tetramer of heterodimers (alpha,beta)4.</text>
</comment>
<dbReference type="CDD" id="cd01744">
    <property type="entry name" value="GATase1_CPSase"/>
    <property type="match status" value="1"/>
</dbReference>
<comment type="similarity">
    <text evidence="3 11">Belongs to the CarA family.</text>
</comment>
<dbReference type="Proteomes" id="UP000595224">
    <property type="component" value="Chromosome"/>
</dbReference>
<keyword evidence="8 11" id="KW-0665">Pyrimidine biosynthesis</keyword>
<dbReference type="Pfam" id="PF00117">
    <property type="entry name" value="GATase"/>
    <property type="match status" value="1"/>
</dbReference>
<feature type="region of interest" description="CPSase" evidence="11">
    <location>
        <begin position="1"/>
        <end position="220"/>
    </location>
</feature>
<comment type="pathway">
    <text evidence="1 11">Pyrimidine metabolism; UMP biosynthesis via de novo pathway; (S)-dihydroorotate from bicarbonate: step 1/3.</text>
</comment>
<evidence type="ECO:0000259" key="12">
    <source>
        <dbReference type="SMART" id="SM01097"/>
    </source>
</evidence>
<feature type="binding site" evidence="11">
    <location>
        <position position="49"/>
    </location>
    <ligand>
        <name>L-glutamine</name>
        <dbReference type="ChEBI" id="CHEBI:58359"/>
    </ligand>
</feature>
<comment type="catalytic activity">
    <reaction evidence="10 11">
        <text>L-glutamine + H2O = L-glutamate + NH4(+)</text>
        <dbReference type="Rhea" id="RHEA:15889"/>
        <dbReference type="ChEBI" id="CHEBI:15377"/>
        <dbReference type="ChEBI" id="CHEBI:28938"/>
        <dbReference type="ChEBI" id="CHEBI:29985"/>
        <dbReference type="ChEBI" id="CHEBI:58359"/>
    </reaction>
</comment>
<dbReference type="InterPro" id="IPR035686">
    <property type="entry name" value="CPSase_GATase1"/>
</dbReference>
<dbReference type="EMBL" id="CP064936">
    <property type="protein sequence ID" value="QQA01047.1"/>
    <property type="molecule type" value="Genomic_DNA"/>
</dbReference>
<dbReference type="GO" id="GO:0004088">
    <property type="term" value="F:carbamoyl-phosphate synthase (glutamine-hydrolyzing) activity"/>
    <property type="evidence" value="ECO:0007669"/>
    <property type="project" value="UniProtKB-UniRule"/>
</dbReference>
<dbReference type="GO" id="GO:0005524">
    <property type="term" value="F:ATP binding"/>
    <property type="evidence" value="ECO:0007669"/>
    <property type="project" value="UniProtKB-UniRule"/>
</dbReference>
<feature type="binding site" evidence="11">
    <location>
        <position position="298"/>
    </location>
    <ligand>
        <name>L-glutamine</name>
        <dbReference type="ChEBI" id="CHEBI:58359"/>
    </ligand>
</feature>
<dbReference type="UniPathway" id="UPA00070">
    <property type="reaction ID" value="UER00115"/>
</dbReference>
<evidence type="ECO:0000256" key="11">
    <source>
        <dbReference type="HAMAP-Rule" id="MF_01209"/>
    </source>
</evidence>
<comment type="catalytic activity">
    <reaction evidence="9 11">
        <text>hydrogencarbonate + L-glutamine + 2 ATP + H2O = carbamoyl phosphate + L-glutamate + 2 ADP + phosphate + 2 H(+)</text>
        <dbReference type="Rhea" id="RHEA:18633"/>
        <dbReference type="ChEBI" id="CHEBI:15377"/>
        <dbReference type="ChEBI" id="CHEBI:15378"/>
        <dbReference type="ChEBI" id="CHEBI:17544"/>
        <dbReference type="ChEBI" id="CHEBI:29985"/>
        <dbReference type="ChEBI" id="CHEBI:30616"/>
        <dbReference type="ChEBI" id="CHEBI:43474"/>
        <dbReference type="ChEBI" id="CHEBI:58228"/>
        <dbReference type="ChEBI" id="CHEBI:58359"/>
        <dbReference type="ChEBI" id="CHEBI:456216"/>
        <dbReference type="EC" id="6.3.5.5"/>
    </reaction>
</comment>
<keyword evidence="4 11" id="KW-0436">Ligase</keyword>
<sequence length="446" mass="48542">MTDSTKAFLVLANGQVFEGKGFGAAGCIVGEAVFTTGMNGYIETLTDPSYFGQIVTQTFPLIGNYGVIPKDFESASSHVRGYVVRSWCETPSNFRCEGDLNSYLKSQNVIGLYDIDTRALTKILREVGVMNAMLISGDSDEAKAALEMLADAEKKPKLLKKIKAFKIEKAVESVSCDAVKIEESADVVFKESAAYRFVPVRADGTKENDPEVAMKDGKGKKVVLWDFGAKANIRRELLKRGLDVITVPSSATAKEILALNPDGIMLSNGPGDPQENVQIISELKKITKSGVPIFGICLGHQLLALAMGADTMKLKYGHRGANQPVKHLSTGRVYISSQNHGYAVKNETLPKGAVLSFVNTNDGTCEGITYTKIPAFSVQFHPEACSGPLDTSFLFDEFVRLINDHDYFKTFKAKYERIDSIAYFSSTIKNSKSASSKSVKKSGGKK</sequence>
<dbReference type="PANTHER" id="PTHR43418">
    <property type="entry name" value="MULTIFUNCTIONAL TRYPTOPHAN BIOSYNTHESIS PROTEIN-RELATED"/>
    <property type="match status" value="1"/>
</dbReference>
<keyword evidence="5 11" id="KW-0547">Nucleotide-binding</keyword>
<evidence type="ECO:0000256" key="3">
    <source>
        <dbReference type="ARBA" id="ARBA00007800"/>
    </source>
</evidence>
<feature type="active site" evidence="11">
    <location>
        <position position="381"/>
    </location>
</feature>
<dbReference type="GO" id="GO:0006541">
    <property type="term" value="P:glutamine metabolic process"/>
    <property type="evidence" value="ECO:0007669"/>
    <property type="project" value="InterPro"/>
</dbReference>
<evidence type="ECO:0000256" key="2">
    <source>
        <dbReference type="ARBA" id="ARBA00005077"/>
    </source>
</evidence>
<dbReference type="RefSeq" id="WP_198442655.1">
    <property type="nucleotide sequence ID" value="NZ_CBCSHE010000007.1"/>
</dbReference>
<dbReference type="InterPro" id="IPR002474">
    <property type="entry name" value="CarbamoylP_synth_ssu_N"/>
</dbReference>
<dbReference type="PRINTS" id="PR00099">
    <property type="entry name" value="CPSGATASE"/>
</dbReference>
<dbReference type="AlphaFoldDB" id="A0A7T3V4W4"/>
<evidence type="ECO:0000256" key="9">
    <source>
        <dbReference type="ARBA" id="ARBA00048816"/>
    </source>
</evidence>
<evidence type="ECO:0000256" key="5">
    <source>
        <dbReference type="ARBA" id="ARBA00022741"/>
    </source>
</evidence>
<keyword evidence="11" id="KW-0028">Amino-acid biosynthesis</keyword>
<feature type="active site" evidence="11">
    <location>
        <position position="383"/>
    </location>
</feature>
<organism evidence="13 14">
    <name type="scientific">Treponema peruense</name>
    <dbReference type="NCBI Taxonomy" id="2787628"/>
    <lineage>
        <taxon>Bacteria</taxon>
        <taxon>Pseudomonadati</taxon>
        <taxon>Spirochaetota</taxon>
        <taxon>Spirochaetia</taxon>
        <taxon>Spirochaetales</taxon>
        <taxon>Treponemataceae</taxon>
        <taxon>Treponema</taxon>
    </lineage>
</organism>
<dbReference type="InterPro" id="IPR017926">
    <property type="entry name" value="GATASE"/>
</dbReference>
<dbReference type="GO" id="GO:0006526">
    <property type="term" value="P:L-arginine biosynthetic process"/>
    <property type="evidence" value="ECO:0007669"/>
    <property type="project" value="UniProtKB-UniRule"/>
</dbReference>
<dbReference type="PRINTS" id="PR00097">
    <property type="entry name" value="ANTSNTHASEII"/>
</dbReference>
<gene>
    <name evidence="11 13" type="primary">carA</name>
    <name evidence="13" type="ORF">IWA51_12480</name>
</gene>
<dbReference type="NCBIfam" id="TIGR01368">
    <property type="entry name" value="CPSaseIIsmall"/>
    <property type="match status" value="1"/>
</dbReference>
<feature type="binding site" evidence="11">
    <location>
        <position position="269"/>
    </location>
    <ligand>
        <name>L-glutamine</name>
        <dbReference type="ChEBI" id="CHEBI:58359"/>
    </ligand>
</feature>
<dbReference type="PRINTS" id="PR00096">
    <property type="entry name" value="GATASE"/>
</dbReference>
<feature type="binding site" evidence="11">
    <location>
        <position position="341"/>
    </location>
    <ligand>
        <name>L-glutamine</name>
        <dbReference type="ChEBI" id="CHEBI:58359"/>
    </ligand>
</feature>
<dbReference type="SMART" id="SM01097">
    <property type="entry name" value="CPSase_sm_chain"/>
    <property type="match status" value="1"/>
</dbReference>
<comment type="pathway">
    <text evidence="2 11">Amino-acid biosynthesis; L-arginine biosynthesis; carbamoyl phosphate from bicarbonate: step 1/1.</text>
</comment>
<keyword evidence="14" id="KW-1185">Reference proteome</keyword>
<dbReference type="InterPro" id="IPR029062">
    <property type="entry name" value="Class_I_gatase-like"/>
</dbReference>
<dbReference type="HAMAP" id="MF_01209">
    <property type="entry name" value="CPSase_S_chain"/>
    <property type="match status" value="1"/>
</dbReference>
<reference evidence="13 14" key="1">
    <citation type="submission" date="2020-11" db="EMBL/GenBank/DDBJ databases">
        <title>Treponema Peruensis nv. sp., first commensal Treponema isolated from human feces.</title>
        <authorList>
            <person name="Belkhou C."/>
            <person name="Raes J."/>
        </authorList>
    </citation>
    <scope>NUCLEOTIDE SEQUENCE [LARGE SCALE GENOMIC DNA]</scope>
    <source>
        <strain evidence="13 14">RCC2812</strain>
    </source>
</reference>
<protein>
    <recommendedName>
        <fullName evidence="11">Carbamoyl phosphate synthase small chain</fullName>
        <ecNumber evidence="11">6.3.5.5</ecNumber>
    </recommendedName>
    <alternativeName>
        <fullName evidence="11">Carbamoyl phosphate synthetase glutamine chain</fullName>
    </alternativeName>
</protein>
<dbReference type="GO" id="GO:0006207">
    <property type="term" value="P:'de novo' pyrimidine nucleobase biosynthetic process"/>
    <property type="evidence" value="ECO:0007669"/>
    <property type="project" value="InterPro"/>
</dbReference>
<evidence type="ECO:0000256" key="1">
    <source>
        <dbReference type="ARBA" id="ARBA00004812"/>
    </source>
</evidence>
<feature type="active site" description="Nucleophile" evidence="11">
    <location>
        <position position="297"/>
    </location>
</feature>
<dbReference type="InterPro" id="IPR050472">
    <property type="entry name" value="Anth_synth/Amidotransfase"/>
</dbReference>
<dbReference type="UniPathway" id="UPA00068">
    <property type="reaction ID" value="UER00171"/>
</dbReference>
<evidence type="ECO:0000256" key="7">
    <source>
        <dbReference type="ARBA" id="ARBA00022962"/>
    </source>
</evidence>
<dbReference type="NCBIfam" id="NF009475">
    <property type="entry name" value="PRK12838.1"/>
    <property type="match status" value="1"/>
</dbReference>
<dbReference type="PANTHER" id="PTHR43418:SF7">
    <property type="entry name" value="CARBAMOYL-PHOSPHATE SYNTHASE SMALL CHAIN"/>
    <property type="match status" value="1"/>
</dbReference>
<dbReference type="SUPFAM" id="SSF52317">
    <property type="entry name" value="Class I glutamine amidotransferase-like"/>
    <property type="match status" value="1"/>
</dbReference>
<evidence type="ECO:0000256" key="10">
    <source>
        <dbReference type="ARBA" id="ARBA00049285"/>
    </source>
</evidence>
<keyword evidence="7 11" id="KW-0315">Glutamine amidotransferase</keyword>
<dbReference type="FunFam" id="3.50.30.20:FF:000001">
    <property type="entry name" value="Carbamoyl-phosphate synthase small chain"/>
    <property type="match status" value="1"/>
</dbReference>
<name>A0A7T3V4W4_9SPIR</name>
<evidence type="ECO:0000256" key="4">
    <source>
        <dbReference type="ARBA" id="ARBA00022598"/>
    </source>
</evidence>
<keyword evidence="11" id="KW-0055">Arginine biosynthesis</keyword>
<keyword evidence="6 11" id="KW-0067">ATP-binding</keyword>
<dbReference type="GO" id="GO:0044205">
    <property type="term" value="P:'de novo' UMP biosynthetic process"/>
    <property type="evidence" value="ECO:0007669"/>
    <property type="project" value="UniProtKB-UniRule"/>
</dbReference>
<dbReference type="PROSITE" id="PS51273">
    <property type="entry name" value="GATASE_TYPE_1"/>
    <property type="match status" value="1"/>
</dbReference>
<proteinExistence type="inferred from homology"/>
<dbReference type="EC" id="6.3.5.5" evidence="11"/>
<accession>A0A7T3V4W4</accession>
<feature type="binding site" evidence="11">
    <location>
        <position position="271"/>
    </location>
    <ligand>
        <name>L-glutamine</name>
        <dbReference type="ChEBI" id="CHEBI:58359"/>
    </ligand>
</feature>
<comment type="function">
    <text evidence="11">Small subunit of the glutamine-dependent carbamoyl phosphate synthetase (CPSase). CPSase catalyzes the formation of carbamoyl phosphate from the ammonia moiety of glutamine, carbonate, and phosphate donated by ATP, constituting the first step of 2 biosynthetic pathways, one leading to arginine and/or urea and the other to pyrimidine nucleotides. The small subunit (glutamine amidotransferase) binds and cleaves glutamine to supply the large subunit with the substrate ammonia.</text>
</comment>
<dbReference type="Pfam" id="PF00988">
    <property type="entry name" value="CPSase_sm_chain"/>
    <property type="match status" value="1"/>
</dbReference>
<feature type="domain" description="Carbamoyl-phosphate synthase small subunit N-terminal" evidence="12">
    <location>
        <begin position="5"/>
        <end position="135"/>
    </location>
</feature>
<evidence type="ECO:0000313" key="13">
    <source>
        <dbReference type="EMBL" id="QQA01047.1"/>
    </source>
</evidence>
<dbReference type="Gene3D" id="3.50.30.20">
    <property type="entry name" value="Carbamoyl-phosphate synthase small subunit, N-terminal domain"/>
    <property type="match status" value="1"/>
</dbReference>
<feature type="binding site" evidence="11">
    <location>
        <position position="342"/>
    </location>
    <ligand>
        <name>L-glutamine</name>
        <dbReference type="ChEBI" id="CHEBI:58359"/>
    </ligand>
</feature>
<dbReference type="InterPro" id="IPR036480">
    <property type="entry name" value="CarbP_synth_ssu_N_sf"/>
</dbReference>
<dbReference type="InterPro" id="IPR006274">
    <property type="entry name" value="CarbamoylP_synth_ssu"/>
</dbReference>
<dbReference type="Gene3D" id="3.40.50.880">
    <property type="match status" value="1"/>
</dbReference>
<dbReference type="KEGG" id="tper:IWA51_12480"/>
<dbReference type="SUPFAM" id="SSF52021">
    <property type="entry name" value="Carbamoyl phosphate synthetase, small subunit N-terminal domain"/>
    <property type="match status" value="1"/>
</dbReference>